<dbReference type="PANTHER" id="PTHR47959:SF13">
    <property type="entry name" value="ATP-DEPENDENT RNA HELICASE RHLE"/>
    <property type="match status" value="1"/>
</dbReference>
<sequence length="636" mass="69159">MPNFHSQRQSAAVYSGKNTQQHNNMSEDAAVYAASGDGPERSFSELGVPGPLVSVLASDGKATAFPIQADTLPDSLVGRDILGRGETGSGKTLAFAIPLVARLSGESDALQESSHEGPAYVQKDAVRTSRFTPAPRGMVLAPTRELVNQIDEVIAPLAAAYGMTTCTIYGGVKYSRQIRQLRAGAEIIVACPGRLEDLLNQGELTLGDVEVSVLDEADEMADMGFLPSVTRLLEQVRPEGQRMLFSATLDHGVDKVVKRFLHDAKVHEIAPANAQVDTMTHYIFEVSQGNKYEVIRELASGLGKRILFTRTKYQAKKMADKLVKAGIPAVDLQGNLSQNQRDSHLAAFSEGQVRVMVATDVAARGIDVSDVALVVQTEPPEDPKSFLHRSGRTARAGESGDVVTLVLPNQRRGARQMLQRAGIKVKSQQIVPGSKELDDLVGEHAPLVKDWTLTVPVVNRKAGRSGRSGAGSGRGPRRRTAQGERGHGAERENVGRKDRRRDRDRGEYRSARFDGSDREAGARSNRRAPRSQGGSDKGIRRYVSGEDRPFEGRTDRRRGGDARRDGFDGIRDGNPRYAESEGRRNANGVRRSSKSVKAGRGVQRSYDQSKSGRAAGGFNHGKNKKRNAVPFRRNGK</sequence>
<dbReference type="GO" id="GO:0016787">
    <property type="term" value="F:hydrolase activity"/>
    <property type="evidence" value="ECO:0007669"/>
    <property type="project" value="UniProtKB-KW"/>
</dbReference>
<dbReference type="CDD" id="cd18787">
    <property type="entry name" value="SF2_C_DEAD"/>
    <property type="match status" value="1"/>
</dbReference>
<dbReference type="PROSITE" id="PS51194">
    <property type="entry name" value="HELICASE_CTER"/>
    <property type="match status" value="1"/>
</dbReference>
<dbReference type="InterPro" id="IPR001650">
    <property type="entry name" value="Helicase_C-like"/>
</dbReference>
<dbReference type="SUPFAM" id="SSF52540">
    <property type="entry name" value="P-loop containing nucleoside triphosphate hydrolases"/>
    <property type="match status" value="1"/>
</dbReference>
<dbReference type="InterPro" id="IPR050079">
    <property type="entry name" value="DEAD_box_RNA_helicase"/>
</dbReference>
<proteinExistence type="inferred from homology"/>
<dbReference type="Pfam" id="PF00271">
    <property type="entry name" value="Helicase_C"/>
    <property type="match status" value="1"/>
</dbReference>
<evidence type="ECO:0000259" key="7">
    <source>
        <dbReference type="PROSITE" id="PS51192"/>
    </source>
</evidence>
<dbReference type="GO" id="GO:0003676">
    <property type="term" value="F:nucleic acid binding"/>
    <property type="evidence" value="ECO:0007669"/>
    <property type="project" value="InterPro"/>
</dbReference>
<dbReference type="GO" id="GO:0003724">
    <property type="term" value="F:RNA helicase activity"/>
    <property type="evidence" value="ECO:0007669"/>
    <property type="project" value="UniProtKB-EC"/>
</dbReference>
<comment type="similarity">
    <text evidence="5">Belongs to the DEAD box helicase family.</text>
</comment>
<dbReference type="InterPro" id="IPR014001">
    <property type="entry name" value="Helicase_ATP-bd"/>
</dbReference>
<accession>A0A080N2I3</accession>
<keyword evidence="2 9" id="KW-0378">Hydrolase</keyword>
<dbReference type="Proteomes" id="UP000028730">
    <property type="component" value="Unassembled WGS sequence"/>
</dbReference>
<feature type="domain" description="Helicase ATP-binding" evidence="7">
    <location>
        <begin position="72"/>
        <end position="267"/>
    </location>
</feature>
<dbReference type="STRING" id="1341695.BBOMB_0366"/>
<evidence type="ECO:0000256" key="6">
    <source>
        <dbReference type="SAM" id="MobiDB-lite"/>
    </source>
</evidence>
<evidence type="ECO:0000256" key="3">
    <source>
        <dbReference type="ARBA" id="ARBA00022806"/>
    </source>
</evidence>
<dbReference type="SMART" id="SM00487">
    <property type="entry name" value="DEXDc"/>
    <property type="match status" value="1"/>
</dbReference>
<dbReference type="PANTHER" id="PTHR47959">
    <property type="entry name" value="ATP-DEPENDENT RNA HELICASE RHLE-RELATED"/>
    <property type="match status" value="1"/>
</dbReference>
<dbReference type="Gene3D" id="3.40.50.300">
    <property type="entry name" value="P-loop containing nucleotide triphosphate hydrolases"/>
    <property type="match status" value="2"/>
</dbReference>
<feature type="compositionally biased region" description="Basic residues" evidence="6">
    <location>
        <begin position="621"/>
        <end position="636"/>
    </location>
</feature>
<dbReference type="eggNOG" id="COG0513">
    <property type="taxonomic scope" value="Bacteria"/>
</dbReference>
<dbReference type="InterPro" id="IPR011545">
    <property type="entry name" value="DEAD/DEAH_box_helicase_dom"/>
</dbReference>
<evidence type="ECO:0000256" key="2">
    <source>
        <dbReference type="ARBA" id="ARBA00022801"/>
    </source>
</evidence>
<evidence type="ECO:0000256" key="4">
    <source>
        <dbReference type="ARBA" id="ARBA00022840"/>
    </source>
</evidence>
<dbReference type="InterPro" id="IPR027417">
    <property type="entry name" value="P-loop_NTPase"/>
</dbReference>
<keyword evidence="10" id="KW-1185">Reference proteome</keyword>
<evidence type="ECO:0000313" key="9">
    <source>
        <dbReference type="EMBL" id="KFF31036.1"/>
    </source>
</evidence>
<keyword evidence="1" id="KW-0547">Nucleotide-binding</keyword>
<evidence type="ECO:0000313" key="10">
    <source>
        <dbReference type="Proteomes" id="UP000028730"/>
    </source>
</evidence>
<feature type="compositionally biased region" description="Basic and acidic residues" evidence="6">
    <location>
        <begin position="481"/>
        <end position="521"/>
    </location>
</feature>
<dbReference type="Pfam" id="PF00270">
    <property type="entry name" value="DEAD"/>
    <property type="match status" value="1"/>
</dbReference>
<gene>
    <name evidence="9" type="ORF">BBOMB_0366</name>
</gene>
<dbReference type="SMART" id="SM00490">
    <property type="entry name" value="HELICc"/>
    <property type="match status" value="1"/>
</dbReference>
<dbReference type="CDD" id="cd00268">
    <property type="entry name" value="DEADc"/>
    <property type="match status" value="1"/>
</dbReference>
<dbReference type="EC" id="3.6.4.13" evidence="9"/>
<dbReference type="EMBL" id="ATLK01000001">
    <property type="protein sequence ID" value="KFF31036.1"/>
    <property type="molecule type" value="Genomic_DNA"/>
</dbReference>
<feature type="region of interest" description="Disordered" evidence="6">
    <location>
        <begin position="459"/>
        <end position="636"/>
    </location>
</feature>
<evidence type="ECO:0000259" key="8">
    <source>
        <dbReference type="PROSITE" id="PS51194"/>
    </source>
</evidence>
<dbReference type="PROSITE" id="PS51192">
    <property type="entry name" value="HELICASE_ATP_BIND_1"/>
    <property type="match status" value="1"/>
</dbReference>
<keyword evidence="4" id="KW-0067">ATP-binding</keyword>
<keyword evidence="3 9" id="KW-0347">Helicase</keyword>
<reference evidence="9 10" key="1">
    <citation type="journal article" date="2014" name="Appl. Environ. Microbiol.">
        <title>Genomic encyclopedia of type strains of the genus Bifidobacterium.</title>
        <authorList>
            <person name="Milani C."/>
            <person name="Lugli G.A."/>
            <person name="Duranti S."/>
            <person name="Turroni F."/>
            <person name="Bottacini F."/>
            <person name="Mangifesta M."/>
            <person name="Sanchez B."/>
            <person name="Viappiani A."/>
            <person name="Mancabelli L."/>
            <person name="Taminiau B."/>
            <person name="Delcenserie V."/>
            <person name="Barrangou R."/>
            <person name="Margolles A."/>
            <person name="van Sinderen D."/>
            <person name="Ventura M."/>
        </authorList>
    </citation>
    <scope>NUCLEOTIDE SEQUENCE [LARGE SCALE GENOMIC DNA]</scope>
    <source>
        <strain evidence="9 10">DSM 19703</strain>
    </source>
</reference>
<evidence type="ECO:0000256" key="5">
    <source>
        <dbReference type="ARBA" id="ARBA00038437"/>
    </source>
</evidence>
<feature type="compositionally biased region" description="Basic and acidic residues" evidence="6">
    <location>
        <begin position="537"/>
        <end position="584"/>
    </location>
</feature>
<dbReference type="GO" id="GO:0005524">
    <property type="term" value="F:ATP binding"/>
    <property type="evidence" value="ECO:0007669"/>
    <property type="project" value="UniProtKB-KW"/>
</dbReference>
<protein>
    <submittedName>
        <fullName evidence="9">ATP-dependent RNA helicase</fullName>
        <ecNumber evidence="9">3.6.4.13</ecNumber>
    </submittedName>
</protein>
<evidence type="ECO:0000256" key="1">
    <source>
        <dbReference type="ARBA" id="ARBA00022741"/>
    </source>
</evidence>
<dbReference type="InterPro" id="IPR044742">
    <property type="entry name" value="DEAD/DEAH_RhlB"/>
</dbReference>
<dbReference type="GO" id="GO:0005829">
    <property type="term" value="C:cytosol"/>
    <property type="evidence" value="ECO:0007669"/>
    <property type="project" value="TreeGrafter"/>
</dbReference>
<feature type="region of interest" description="Disordered" evidence="6">
    <location>
        <begin position="1"/>
        <end position="23"/>
    </location>
</feature>
<dbReference type="AlphaFoldDB" id="A0A080N2I3"/>
<comment type="caution">
    <text evidence="9">The sequence shown here is derived from an EMBL/GenBank/DDBJ whole genome shotgun (WGS) entry which is preliminary data.</text>
</comment>
<organism evidence="9 10">
    <name type="scientific">Bifidobacterium bombi DSM 19703</name>
    <dbReference type="NCBI Taxonomy" id="1341695"/>
    <lineage>
        <taxon>Bacteria</taxon>
        <taxon>Bacillati</taxon>
        <taxon>Actinomycetota</taxon>
        <taxon>Actinomycetes</taxon>
        <taxon>Bifidobacteriales</taxon>
        <taxon>Bifidobacteriaceae</taxon>
        <taxon>Bifidobacterium</taxon>
    </lineage>
</organism>
<feature type="domain" description="Helicase C-terminal" evidence="8">
    <location>
        <begin position="294"/>
        <end position="438"/>
    </location>
</feature>
<name>A0A080N2I3_9BIFI</name>